<dbReference type="InterPro" id="IPR016166">
    <property type="entry name" value="FAD-bd_PCMH"/>
</dbReference>
<dbReference type="Gene3D" id="3.30.465.10">
    <property type="match status" value="1"/>
</dbReference>
<dbReference type="EMBL" id="KB644415">
    <property type="protein sequence ID" value="EPS34248.1"/>
    <property type="molecule type" value="Genomic_DNA"/>
</dbReference>
<sequence length="606" mass="65194">MHSLFSNILLAAAFASPSILAEPCKNSPLDASWPSADDWIALNNSIGGTLIRSAPAASSCYPGNPFGSSFNCSAVQSHWSYASNHSAWPESIDYSIWNNNSCVPPGVSGYTEGKGCSIGGMSQYIVDARSEDHIATAMAWASDRNIRIAIKSTGHDLNGRSTGAYSLSIWTHNFSHVQYQQGWLIPGSNDTADVLICGGGNNWGTVYIAAHNVGKAVVGGEDATVGLGGLIQNGGHGHLSSSYGLASDNVYQVTVVTPDGRILVANDVQNQDLFWAIRGTGGGQFGVVTEFVLRTHPIPTNVVAGGLSFHPRSNLSESTNASWSAFAEVASSLPDLMDQGATGTVMMASEKTALSYFGLTEPLPGPSVTLNLIFYNSTVQKMNEALQGLVANLTRVSSSQVNMTLTSPKAQSYWSYTKPDFLASRSAGATSLTSSRLLGRKELCDPPRSDLIHYLHQISAAQVPESGTLLVWGLQGGKGPASTAEIRRGSVHPAWRTAYTHVMSYGGSVNATADPSKALAAGAEWYETVLEPVWRKWAPHTGSYMNEGNPFSSTWKHDFYGENYQQLLRVKQKYDPRESIFVWSGLGSDHWHYDLQSGLLCRDHRN</sequence>
<reference evidence="8 9" key="1">
    <citation type="journal article" date="2013" name="PLoS ONE">
        <title>Genomic and secretomic analyses reveal unique features of the lignocellulolytic enzyme system of Penicillium decumbens.</title>
        <authorList>
            <person name="Liu G."/>
            <person name="Zhang L."/>
            <person name="Wei X."/>
            <person name="Zou G."/>
            <person name="Qin Y."/>
            <person name="Ma L."/>
            <person name="Li J."/>
            <person name="Zheng H."/>
            <person name="Wang S."/>
            <person name="Wang C."/>
            <person name="Xun L."/>
            <person name="Zhao G.-P."/>
            <person name="Zhou Z."/>
            <person name="Qu Y."/>
        </authorList>
    </citation>
    <scope>NUCLEOTIDE SEQUENCE [LARGE SCALE GENOMIC DNA]</scope>
    <source>
        <strain evidence="9">114-2 / CGMCC 5302</strain>
    </source>
</reference>
<dbReference type="Proteomes" id="UP000019376">
    <property type="component" value="Unassembled WGS sequence"/>
</dbReference>
<keyword evidence="9" id="KW-1185">Reference proteome</keyword>
<name>S8B5W3_PENO1</name>
<gene>
    <name evidence="8" type="ORF">PDE_09212</name>
</gene>
<feature type="domain" description="FAD-binding PCMH-type" evidence="7">
    <location>
        <begin position="117"/>
        <end position="298"/>
    </location>
</feature>
<dbReference type="PhylomeDB" id="S8B5W3"/>
<comment type="similarity">
    <text evidence="2">Belongs to the oxygen-dependent FAD-linked oxidoreductase family.</text>
</comment>
<dbReference type="InterPro" id="IPR050416">
    <property type="entry name" value="FAD-linked_Oxidoreductase"/>
</dbReference>
<dbReference type="PROSITE" id="PS51387">
    <property type="entry name" value="FAD_PCMH"/>
    <property type="match status" value="1"/>
</dbReference>
<evidence type="ECO:0000313" key="9">
    <source>
        <dbReference type="Proteomes" id="UP000019376"/>
    </source>
</evidence>
<dbReference type="Pfam" id="PF01565">
    <property type="entry name" value="FAD_binding_4"/>
    <property type="match status" value="1"/>
</dbReference>
<dbReference type="eggNOG" id="ENOG502R4XF">
    <property type="taxonomic scope" value="Eukaryota"/>
</dbReference>
<dbReference type="STRING" id="933388.S8B5W3"/>
<protein>
    <recommendedName>
        <fullName evidence="7">FAD-binding PCMH-type domain-containing protein</fullName>
    </recommendedName>
</protein>
<evidence type="ECO:0000256" key="3">
    <source>
        <dbReference type="ARBA" id="ARBA00022630"/>
    </source>
</evidence>
<dbReference type="InterPro" id="IPR016169">
    <property type="entry name" value="FAD-bd_PCMH_sub2"/>
</dbReference>
<keyword evidence="5" id="KW-0560">Oxidoreductase</keyword>
<evidence type="ECO:0000256" key="5">
    <source>
        <dbReference type="ARBA" id="ARBA00023002"/>
    </source>
</evidence>
<proteinExistence type="inferred from homology"/>
<dbReference type="HOGENOM" id="CLU_018354_4_3_1"/>
<dbReference type="PANTHER" id="PTHR42973:SF39">
    <property type="entry name" value="FAD-BINDING PCMH-TYPE DOMAIN-CONTAINING PROTEIN"/>
    <property type="match status" value="1"/>
</dbReference>
<keyword evidence="3" id="KW-0285">Flavoprotein</keyword>
<dbReference type="InterPro" id="IPR036318">
    <property type="entry name" value="FAD-bd_PCMH-like_sf"/>
</dbReference>
<evidence type="ECO:0000256" key="6">
    <source>
        <dbReference type="SAM" id="SignalP"/>
    </source>
</evidence>
<dbReference type="InterPro" id="IPR012951">
    <property type="entry name" value="BBE"/>
</dbReference>
<evidence type="ECO:0000256" key="4">
    <source>
        <dbReference type="ARBA" id="ARBA00022827"/>
    </source>
</evidence>
<keyword evidence="6" id="KW-0732">Signal</keyword>
<comment type="cofactor">
    <cofactor evidence="1">
        <name>FAD</name>
        <dbReference type="ChEBI" id="CHEBI:57692"/>
    </cofactor>
</comment>
<dbReference type="SUPFAM" id="SSF56176">
    <property type="entry name" value="FAD-binding/transporter-associated domain-like"/>
    <property type="match status" value="1"/>
</dbReference>
<dbReference type="GO" id="GO:0071949">
    <property type="term" value="F:FAD binding"/>
    <property type="evidence" value="ECO:0007669"/>
    <property type="project" value="InterPro"/>
</dbReference>
<dbReference type="Gene3D" id="3.40.462.20">
    <property type="match status" value="1"/>
</dbReference>
<feature type="chain" id="PRO_5004548889" description="FAD-binding PCMH-type domain-containing protein" evidence="6">
    <location>
        <begin position="22"/>
        <end position="606"/>
    </location>
</feature>
<evidence type="ECO:0000259" key="7">
    <source>
        <dbReference type="PROSITE" id="PS51387"/>
    </source>
</evidence>
<dbReference type="Pfam" id="PF08031">
    <property type="entry name" value="BBE"/>
    <property type="match status" value="1"/>
</dbReference>
<dbReference type="PANTHER" id="PTHR42973">
    <property type="entry name" value="BINDING OXIDOREDUCTASE, PUTATIVE (AFU_ORTHOLOGUE AFUA_1G17690)-RELATED"/>
    <property type="match status" value="1"/>
</dbReference>
<evidence type="ECO:0000256" key="1">
    <source>
        <dbReference type="ARBA" id="ARBA00001974"/>
    </source>
</evidence>
<organism evidence="8 9">
    <name type="scientific">Penicillium oxalicum (strain 114-2 / CGMCC 5302)</name>
    <name type="common">Penicillium decumbens</name>
    <dbReference type="NCBI Taxonomy" id="933388"/>
    <lineage>
        <taxon>Eukaryota</taxon>
        <taxon>Fungi</taxon>
        <taxon>Dikarya</taxon>
        <taxon>Ascomycota</taxon>
        <taxon>Pezizomycotina</taxon>
        <taxon>Eurotiomycetes</taxon>
        <taxon>Eurotiomycetidae</taxon>
        <taxon>Eurotiales</taxon>
        <taxon>Aspergillaceae</taxon>
        <taxon>Penicillium</taxon>
    </lineage>
</organism>
<dbReference type="InterPro" id="IPR006094">
    <property type="entry name" value="Oxid_FAD_bind_N"/>
</dbReference>
<keyword evidence="4" id="KW-0274">FAD</keyword>
<evidence type="ECO:0000313" key="8">
    <source>
        <dbReference type="EMBL" id="EPS34248.1"/>
    </source>
</evidence>
<dbReference type="OrthoDB" id="9983560at2759"/>
<feature type="signal peptide" evidence="6">
    <location>
        <begin position="1"/>
        <end position="21"/>
    </location>
</feature>
<dbReference type="GO" id="GO:0016491">
    <property type="term" value="F:oxidoreductase activity"/>
    <property type="evidence" value="ECO:0007669"/>
    <property type="project" value="UniProtKB-KW"/>
</dbReference>
<accession>S8B5W3</accession>
<evidence type="ECO:0000256" key="2">
    <source>
        <dbReference type="ARBA" id="ARBA00005466"/>
    </source>
</evidence>
<dbReference type="AlphaFoldDB" id="S8B5W3"/>